<dbReference type="Gramene" id="rna35721">
    <property type="protein sequence ID" value="RHN51305.1"/>
    <property type="gene ID" value="gene35721"/>
</dbReference>
<dbReference type="EnsemblPlants" id="KEH26052">
    <property type="protein sequence ID" value="KEH26052"/>
    <property type="gene ID" value="MTR_6g043230"/>
</dbReference>
<reference evidence="1 4" key="2">
    <citation type="journal article" date="2014" name="BMC Genomics">
        <title>An improved genome release (version Mt4.0) for the model legume Medicago truncatula.</title>
        <authorList>
            <person name="Tang H."/>
            <person name="Krishnakumar V."/>
            <person name="Bidwell S."/>
            <person name="Rosen B."/>
            <person name="Chan A."/>
            <person name="Zhou S."/>
            <person name="Gentzbittel L."/>
            <person name="Childs K.L."/>
            <person name="Yandell M."/>
            <person name="Gundlach H."/>
            <person name="Mayer K.F."/>
            <person name="Schwartz D.C."/>
            <person name="Town C.D."/>
        </authorList>
    </citation>
    <scope>GENOME REANNOTATION</scope>
    <source>
        <strain evidence="1">A17</strain>
        <strain evidence="3 4">cv. Jemalong A17</strain>
    </source>
</reference>
<evidence type="ECO:0000313" key="3">
    <source>
        <dbReference type="EnsemblPlants" id="KEH26052"/>
    </source>
</evidence>
<dbReference type="HOGENOM" id="CLU_2708575_0_0_1"/>
<evidence type="ECO:0000313" key="1">
    <source>
        <dbReference type="EMBL" id="KEH26052.1"/>
    </source>
</evidence>
<reference evidence="2" key="4">
    <citation type="journal article" date="2018" name="Nat. Plants">
        <title>Whole-genome landscape of Medicago truncatula symbiotic genes.</title>
        <authorList>
            <person name="Pecrix Y."/>
            <person name="Gamas P."/>
            <person name="Carrere S."/>
        </authorList>
    </citation>
    <scope>NUCLEOTIDE SEQUENCE</scope>
    <source>
        <tissue evidence="2">Leaves</tissue>
    </source>
</reference>
<dbReference type="Pfam" id="PF21529">
    <property type="entry name" value="GLV1-2"/>
    <property type="match status" value="1"/>
</dbReference>
<dbReference type="Proteomes" id="UP000265566">
    <property type="component" value="Chromosome 6"/>
</dbReference>
<accession>A0A072U8S9</accession>
<keyword evidence="1" id="KW-0812">Transmembrane</keyword>
<dbReference type="EMBL" id="PSQE01000006">
    <property type="protein sequence ID" value="RHN51305.1"/>
    <property type="molecule type" value="Genomic_DNA"/>
</dbReference>
<evidence type="ECO:0000313" key="2">
    <source>
        <dbReference type="EMBL" id="RHN51305.1"/>
    </source>
</evidence>
<keyword evidence="1" id="KW-0472">Membrane</keyword>
<name>A0A072U8S9_MEDTR</name>
<sequence length="73" mass="8268">MKQGQSRKIVLLIAFLVLCCFSSFLLGAYARNLRIDSFEFHARHTGNGGVKHEDYVVSTMDYAAVKRKPPIHN</sequence>
<dbReference type="InterPro" id="IPR049306">
    <property type="entry name" value="GLV1-2"/>
</dbReference>
<dbReference type="EMBL" id="CM001222">
    <property type="protein sequence ID" value="KEH26052.1"/>
    <property type="molecule type" value="Genomic_DNA"/>
</dbReference>
<proteinExistence type="predicted"/>
<dbReference type="AlphaFoldDB" id="A0A072U8S9"/>
<evidence type="ECO:0000313" key="4">
    <source>
        <dbReference type="Proteomes" id="UP000002051"/>
    </source>
</evidence>
<dbReference type="Proteomes" id="UP000002051">
    <property type="component" value="Chromosome 6"/>
</dbReference>
<protein>
    <submittedName>
        <fullName evidence="1">Transmembrane protein, putative</fullName>
    </submittedName>
</protein>
<gene>
    <name evidence="1" type="ordered locus">MTR_6g043230</name>
    <name evidence="2" type="ORF">MtrunA17_Chr6g0467111</name>
</gene>
<keyword evidence="4" id="KW-1185">Reference proteome</keyword>
<reference evidence="3" key="3">
    <citation type="submission" date="2015-04" db="UniProtKB">
        <authorList>
            <consortium name="EnsemblPlants"/>
        </authorList>
    </citation>
    <scope>IDENTIFICATION</scope>
    <source>
        <strain evidence="3">cv. Jemalong A17</strain>
    </source>
</reference>
<reference evidence="1 4" key="1">
    <citation type="journal article" date="2011" name="Nature">
        <title>The Medicago genome provides insight into the evolution of rhizobial symbioses.</title>
        <authorList>
            <person name="Young N.D."/>
            <person name="Debelle F."/>
            <person name="Oldroyd G.E."/>
            <person name="Geurts R."/>
            <person name="Cannon S.B."/>
            <person name="Udvardi M.K."/>
            <person name="Benedito V.A."/>
            <person name="Mayer K.F."/>
            <person name="Gouzy J."/>
            <person name="Schoof H."/>
            <person name="Van de Peer Y."/>
            <person name="Proost S."/>
            <person name="Cook D.R."/>
            <person name="Meyers B.C."/>
            <person name="Spannagl M."/>
            <person name="Cheung F."/>
            <person name="De Mita S."/>
            <person name="Krishnakumar V."/>
            <person name="Gundlach H."/>
            <person name="Zhou S."/>
            <person name="Mudge J."/>
            <person name="Bharti A.K."/>
            <person name="Murray J.D."/>
            <person name="Naoumkina M.A."/>
            <person name="Rosen B."/>
            <person name="Silverstein K.A."/>
            <person name="Tang H."/>
            <person name="Rombauts S."/>
            <person name="Zhao P.X."/>
            <person name="Zhou P."/>
            <person name="Barbe V."/>
            <person name="Bardou P."/>
            <person name="Bechner M."/>
            <person name="Bellec A."/>
            <person name="Berger A."/>
            <person name="Berges H."/>
            <person name="Bidwell S."/>
            <person name="Bisseling T."/>
            <person name="Choisne N."/>
            <person name="Couloux A."/>
            <person name="Denny R."/>
            <person name="Deshpande S."/>
            <person name="Dai X."/>
            <person name="Doyle J.J."/>
            <person name="Dudez A.M."/>
            <person name="Farmer A.D."/>
            <person name="Fouteau S."/>
            <person name="Franken C."/>
            <person name="Gibelin C."/>
            <person name="Gish J."/>
            <person name="Goldstein S."/>
            <person name="Gonzalez A.J."/>
            <person name="Green P.J."/>
            <person name="Hallab A."/>
            <person name="Hartog M."/>
            <person name="Hua A."/>
            <person name="Humphray S.J."/>
            <person name="Jeong D.H."/>
            <person name="Jing Y."/>
            <person name="Jocker A."/>
            <person name="Kenton S.M."/>
            <person name="Kim D.J."/>
            <person name="Klee K."/>
            <person name="Lai H."/>
            <person name="Lang C."/>
            <person name="Lin S."/>
            <person name="Macmil S.L."/>
            <person name="Magdelenat G."/>
            <person name="Matthews L."/>
            <person name="McCorrison J."/>
            <person name="Monaghan E.L."/>
            <person name="Mun J.H."/>
            <person name="Najar F.Z."/>
            <person name="Nicholson C."/>
            <person name="Noirot C."/>
            <person name="O'Bleness M."/>
            <person name="Paule C.R."/>
            <person name="Poulain J."/>
            <person name="Prion F."/>
            <person name="Qin B."/>
            <person name="Qu C."/>
            <person name="Retzel E.F."/>
            <person name="Riddle C."/>
            <person name="Sallet E."/>
            <person name="Samain S."/>
            <person name="Samson N."/>
            <person name="Sanders I."/>
            <person name="Saurat O."/>
            <person name="Scarpelli C."/>
            <person name="Schiex T."/>
            <person name="Segurens B."/>
            <person name="Severin A.J."/>
            <person name="Sherrier D.J."/>
            <person name="Shi R."/>
            <person name="Sims S."/>
            <person name="Singer S.R."/>
            <person name="Sinharoy S."/>
            <person name="Sterck L."/>
            <person name="Viollet A."/>
            <person name="Wang B.B."/>
            <person name="Wang K."/>
            <person name="Wang M."/>
            <person name="Wang X."/>
            <person name="Warfsmann J."/>
            <person name="Weissenbach J."/>
            <person name="White D.D."/>
            <person name="White J.D."/>
            <person name="Wiley G.B."/>
            <person name="Wincker P."/>
            <person name="Xing Y."/>
            <person name="Yang L."/>
            <person name="Yao Z."/>
            <person name="Ying F."/>
            <person name="Zhai J."/>
            <person name="Zhou L."/>
            <person name="Zuber A."/>
            <person name="Denarie J."/>
            <person name="Dixon R.A."/>
            <person name="May G.D."/>
            <person name="Schwartz D.C."/>
            <person name="Rogers J."/>
            <person name="Quetier F."/>
            <person name="Town C.D."/>
            <person name="Roe B.A."/>
        </authorList>
    </citation>
    <scope>NUCLEOTIDE SEQUENCE [LARGE SCALE GENOMIC DNA]</scope>
    <source>
        <strain evidence="1">A17</strain>
        <strain evidence="3 4">cv. Jemalong A17</strain>
    </source>
</reference>
<organism evidence="1 4">
    <name type="scientific">Medicago truncatula</name>
    <name type="common">Barrel medic</name>
    <name type="synonym">Medicago tribuloides</name>
    <dbReference type="NCBI Taxonomy" id="3880"/>
    <lineage>
        <taxon>Eukaryota</taxon>
        <taxon>Viridiplantae</taxon>
        <taxon>Streptophyta</taxon>
        <taxon>Embryophyta</taxon>
        <taxon>Tracheophyta</taxon>
        <taxon>Spermatophyta</taxon>
        <taxon>Magnoliopsida</taxon>
        <taxon>eudicotyledons</taxon>
        <taxon>Gunneridae</taxon>
        <taxon>Pentapetalae</taxon>
        <taxon>rosids</taxon>
        <taxon>fabids</taxon>
        <taxon>Fabales</taxon>
        <taxon>Fabaceae</taxon>
        <taxon>Papilionoideae</taxon>
        <taxon>50 kb inversion clade</taxon>
        <taxon>NPAAA clade</taxon>
        <taxon>Hologalegina</taxon>
        <taxon>IRL clade</taxon>
        <taxon>Trifolieae</taxon>
        <taxon>Medicago</taxon>
    </lineage>
</organism>